<dbReference type="NCBIfam" id="TIGR00621">
    <property type="entry name" value="ssb"/>
    <property type="match status" value="1"/>
</dbReference>
<dbReference type="PANTHER" id="PTHR10302">
    <property type="entry name" value="SINGLE-STRANDED DNA-BINDING PROTEIN"/>
    <property type="match status" value="1"/>
</dbReference>
<dbReference type="InterPro" id="IPR012340">
    <property type="entry name" value="NA-bd_OB-fold"/>
</dbReference>
<comment type="caution">
    <text evidence="2">Lacks conserved residue(s) required for the propagation of feature annotation.</text>
</comment>
<dbReference type="CDD" id="cd04496">
    <property type="entry name" value="SSB_OBF"/>
    <property type="match status" value="1"/>
</dbReference>
<dbReference type="InterPro" id="IPR011344">
    <property type="entry name" value="ssDNA-bd"/>
</dbReference>
<dbReference type="GO" id="GO:0003697">
    <property type="term" value="F:single-stranded DNA binding"/>
    <property type="evidence" value="ECO:0007669"/>
    <property type="project" value="UniProtKB-UniRule"/>
</dbReference>
<proteinExistence type="inferred from homology"/>
<dbReference type="PROSITE" id="PS50935">
    <property type="entry name" value="SSB"/>
    <property type="match status" value="1"/>
</dbReference>
<sequence>MVDNTVTIVGNLTADPEIRVTDGGATLAEIRIAQNKNKRNSDGSWEPGDPMYFQGTVWNDMAENAAASLQKGMRVIVVGKLNYRSWETQDGQNRSVVDISIDEIAPSLRWAKASIERASGGMQSSQEPVARENYEEDEAPF</sequence>
<dbReference type="GO" id="GO:0006260">
    <property type="term" value="P:DNA replication"/>
    <property type="evidence" value="ECO:0007669"/>
    <property type="project" value="InterPro"/>
</dbReference>
<dbReference type="HAMAP" id="MF_00984">
    <property type="entry name" value="SSB"/>
    <property type="match status" value="1"/>
</dbReference>
<accession>S5DJE5</accession>
<dbReference type="Gene3D" id="2.40.50.140">
    <property type="entry name" value="Nucleic acid-binding proteins"/>
    <property type="match status" value="1"/>
</dbReference>
<name>S5DJE5_9ACTN</name>
<dbReference type="GO" id="GO:0009295">
    <property type="term" value="C:nucleoid"/>
    <property type="evidence" value="ECO:0007669"/>
    <property type="project" value="TreeGrafter"/>
</dbReference>
<reference evidence="5" key="1">
    <citation type="journal article" date="2013" name="Sci. Rep.">
        <title>Metagenomics uncovers a new group of low GC and ultra-small marine Actinobacteria.</title>
        <authorList>
            <person name="Ghai R."/>
            <person name="Mizuno C.M."/>
            <person name="Picazo A."/>
            <person name="Camacho A."/>
            <person name="Rodriguez-Valera F."/>
        </authorList>
    </citation>
    <scope>NUCLEOTIDE SEQUENCE</scope>
</reference>
<dbReference type="AlphaFoldDB" id="S5DJE5"/>
<dbReference type="PIRSF" id="PIRSF002070">
    <property type="entry name" value="SSB"/>
    <property type="match status" value="1"/>
</dbReference>
<protein>
    <recommendedName>
        <fullName evidence="2 3">Single-stranded DNA-binding protein</fullName>
        <shortName evidence="2">SSB</shortName>
    </recommendedName>
</protein>
<organism evidence="5">
    <name type="scientific">Candidatus Actinomarina minuta</name>
    <dbReference type="NCBI Taxonomy" id="1389454"/>
    <lineage>
        <taxon>Bacteria</taxon>
        <taxon>Bacillati</taxon>
        <taxon>Actinomycetota</taxon>
        <taxon>Actinomycetes</taxon>
        <taxon>Candidatus Actinomarinidae</taxon>
        <taxon>Candidatus Actinomarinales</taxon>
        <taxon>Candidatus Actinomarineae</taxon>
        <taxon>Candidatus Actinomarinaceae</taxon>
        <taxon>Candidatus Actinomarina</taxon>
    </lineage>
</organism>
<evidence type="ECO:0000256" key="1">
    <source>
        <dbReference type="ARBA" id="ARBA00023125"/>
    </source>
</evidence>
<comment type="subunit">
    <text evidence="2">Homotetramer.</text>
</comment>
<feature type="region of interest" description="Disordered" evidence="4">
    <location>
        <begin position="117"/>
        <end position="141"/>
    </location>
</feature>
<evidence type="ECO:0000256" key="2">
    <source>
        <dbReference type="HAMAP-Rule" id="MF_00984"/>
    </source>
</evidence>
<dbReference type="EMBL" id="KC811116">
    <property type="protein sequence ID" value="AGQ18926.1"/>
    <property type="molecule type" value="Genomic_DNA"/>
</dbReference>
<dbReference type="SUPFAM" id="SSF50249">
    <property type="entry name" value="Nucleic acid-binding proteins"/>
    <property type="match status" value="1"/>
</dbReference>
<dbReference type="InterPro" id="IPR000424">
    <property type="entry name" value="Primosome_PriB/ssb"/>
</dbReference>
<keyword evidence="1 2" id="KW-0238">DNA-binding</keyword>
<evidence type="ECO:0000256" key="3">
    <source>
        <dbReference type="PIRNR" id="PIRNR002070"/>
    </source>
</evidence>
<evidence type="ECO:0000313" key="5">
    <source>
        <dbReference type="EMBL" id="AGQ18926.1"/>
    </source>
</evidence>
<evidence type="ECO:0000256" key="4">
    <source>
        <dbReference type="SAM" id="MobiDB-lite"/>
    </source>
</evidence>
<dbReference type="PANTHER" id="PTHR10302:SF27">
    <property type="entry name" value="SINGLE-STRANDED DNA-BINDING PROTEIN"/>
    <property type="match status" value="1"/>
</dbReference>
<dbReference type="Pfam" id="PF00436">
    <property type="entry name" value="SSB"/>
    <property type="match status" value="1"/>
</dbReference>